<dbReference type="NCBIfam" id="TIGR03127">
    <property type="entry name" value="RuMP_HxlB"/>
    <property type="match status" value="1"/>
</dbReference>
<dbReference type="Gene3D" id="3.40.50.10490">
    <property type="entry name" value="Glucose-6-phosphate isomerase like protein, domain 1"/>
    <property type="match status" value="1"/>
</dbReference>
<keyword evidence="4" id="KW-1185">Reference proteome</keyword>
<evidence type="ECO:0000256" key="1">
    <source>
        <dbReference type="ARBA" id="ARBA00009235"/>
    </source>
</evidence>
<comment type="caution">
    <text evidence="3">The sequence shown here is derived from an EMBL/GenBank/DDBJ whole genome shotgun (WGS) entry which is preliminary data.</text>
</comment>
<dbReference type="EMBL" id="JBBMFM010000002">
    <property type="protein sequence ID" value="MEQ2423524.1"/>
    <property type="molecule type" value="Genomic_DNA"/>
</dbReference>
<evidence type="ECO:0000313" key="4">
    <source>
        <dbReference type="Proteomes" id="UP001454086"/>
    </source>
</evidence>
<dbReference type="Pfam" id="PF01380">
    <property type="entry name" value="SIS"/>
    <property type="match status" value="1"/>
</dbReference>
<organism evidence="3 4">
    <name type="scientific">Enterocloster hominis</name>
    <name type="common">ex Hitch et al. 2024</name>
    <dbReference type="NCBI Taxonomy" id="1917870"/>
    <lineage>
        <taxon>Bacteria</taxon>
        <taxon>Bacillati</taxon>
        <taxon>Bacillota</taxon>
        <taxon>Clostridia</taxon>
        <taxon>Lachnospirales</taxon>
        <taxon>Lachnospiraceae</taxon>
        <taxon>Enterocloster</taxon>
    </lineage>
</organism>
<dbReference type="InterPro" id="IPR046348">
    <property type="entry name" value="SIS_dom_sf"/>
</dbReference>
<dbReference type="Proteomes" id="UP001454086">
    <property type="component" value="Unassembled WGS sequence"/>
</dbReference>
<comment type="similarity">
    <text evidence="1">Belongs to the SIS family. PHI subfamily.</text>
</comment>
<gene>
    <name evidence="3" type="primary">hxlB</name>
    <name evidence="3" type="ORF">WMQ36_00930</name>
</gene>
<dbReference type="SUPFAM" id="SSF53697">
    <property type="entry name" value="SIS domain"/>
    <property type="match status" value="1"/>
</dbReference>
<feature type="domain" description="SIS" evidence="2">
    <location>
        <begin position="33"/>
        <end position="181"/>
    </location>
</feature>
<dbReference type="EC" id="5.3.1.27" evidence="3"/>
<sequence length="189" mass="20737">MFNQELYNRMEKTVIAECGEALAAIRYDEIQAYLDAILKAEKVFFVGVGRVLLALQCIAKRYAHLGIRTVVVGEITEPAITDKDVLVVGSGSGETLFPAGIARKAKALGATVVHIGSNPRSGLRDVADVFVRIPVESRAKAEDEIHSKQPMTSLFEQSLLLFGDTTAMMMVEDRGIDVGKLWQYHANLE</sequence>
<evidence type="ECO:0000259" key="2">
    <source>
        <dbReference type="PROSITE" id="PS51464"/>
    </source>
</evidence>
<name>A0ABV1D354_9FIRM</name>
<dbReference type="PANTHER" id="PTHR43443:SF1">
    <property type="entry name" value="3-HEXULOSE-6-PHOSPHATE ISOMERASE"/>
    <property type="match status" value="1"/>
</dbReference>
<accession>A0ABV1D354</accession>
<proteinExistence type="inferred from homology"/>
<keyword evidence="3" id="KW-0413">Isomerase</keyword>
<dbReference type="PROSITE" id="PS51464">
    <property type="entry name" value="SIS"/>
    <property type="match status" value="1"/>
</dbReference>
<reference evidence="3 4" key="1">
    <citation type="submission" date="2024-03" db="EMBL/GenBank/DDBJ databases">
        <title>Human intestinal bacterial collection.</title>
        <authorList>
            <person name="Pauvert C."/>
            <person name="Hitch T.C.A."/>
            <person name="Clavel T."/>
        </authorList>
    </citation>
    <scope>NUCLEOTIDE SEQUENCE [LARGE SCALE GENOMIC DNA]</scope>
    <source>
        <strain evidence="3 4">CLA-SR-H021</strain>
    </source>
</reference>
<protein>
    <submittedName>
        <fullName evidence="3">6-phospho-3-hexuloisomerase</fullName>
        <ecNumber evidence="3">5.3.1.27</ecNumber>
    </submittedName>
</protein>
<dbReference type="GO" id="GO:0043800">
    <property type="term" value="F:6-phospho-3-hexuloisomerase activity"/>
    <property type="evidence" value="ECO:0007669"/>
    <property type="project" value="UniProtKB-EC"/>
</dbReference>
<dbReference type="PANTHER" id="PTHR43443">
    <property type="entry name" value="3-HEXULOSE-6-PHOSPHATE ISOMERASE"/>
    <property type="match status" value="1"/>
</dbReference>
<dbReference type="RefSeq" id="WP_234852307.1">
    <property type="nucleotide sequence ID" value="NZ_JBBMFM010000002.1"/>
</dbReference>
<dbReference type="InterPro" id="IPR001347">
    <property type="entry name" value="SIS_dom"/>
</dbReference>
<dbReference type="InterPro" id="IPR017552">
    <property type="entry name" value="PHI/rmpB"/>
</dbReference>
<evidence type="ECO:0000313" key="3">
    <source>
        <dbReference type="EMBL" id="MEQ2423524.1"/>
    </source>
</evidence>